<dbReference type="AlphaFoldDB" id="A0A5B0X663"/>
<keyword evidence="2" id="KW-1185">Reference proteome</keyword>
<dbReference type="Proteomes" id="UP000323708">
    <property type="component" value="Unassembled WGS sequence"/>
</dbReference>
<sequence>MAGRTRIYTFNPRYTFLDETRELLAKAMANIGFITDGLSPRYFIHTDCQWSVEFPTAPLAIGHEHIQSEQVAALETDAGTIRLLSRTDSIKDRLLWWYLEQDPQSWEQSLDVARNHKVNWADLKKWHAGEGYADEFETFKQAV</sequence>
<dbReference type="EMBL" id="VTUX01000001">
    <property type="protein sequence ID" value="KAA1193997.1"/>
    <property type="molecule type" value="Genomic_DNA"/>
</dbReference>
<protein>
    <submittedName>
        <fullName evidence="1">Uncharacterized protein</fullName>
    </submittedName>
</protein>
<evidence type="ECO:0000313" key="1">
    <source>
        <dbReference type="EMBL" id="KAA1193997.1"/>
    </source>
</evidence>
<gene>
    <name evidence="1" type="ORF">F0M18_00700</name>
</gene>
<name>A0A5B0X663_9GAMM</name>
<reference evidence="1 2" key="1">
    <citation type="submission" date="2019-09" db="EMBL/GenBank/DDBJ databases">
        <authorList>
            <person name="Chen X.-Y."/>
        </authorList>
    </citation>
    <scope>NUCLEOTIDE SEQUENCE [LARGE SCALE GENOMIC DNA]</scope>
    <source>
        <strain evidence="1 2">NY5</strain>
    </source>
</reference>
<accession>A0A5B0X663</accession>
<comment type="caution">
    <text evidence="1">The sequence shown here is derived from an EMBL/GenBank/DDBJ whole genome shotgun (WGS) entry which is preliminary data.</text>
</comment>
<organism evidence="1 2">
    <name type="scientific">Pseudohalioglobus sediminis</name>
    <dbReference type="NCBI Taxonomy" id="2606449"/>
    <lineage>
        <taxon>Bacteria</taxon>
        <taxon>Pseudomonadati</taxon>
        <taxon>Pseudomonadota</taxon>
        <taxon>Gammaproteobacteria</taxon>
        <taxon>Cellvibrionales</taxon>
        <taxon>Halieaceae</taxon>
        <taxon>Pseudohalioglobus</taxon>
    </lineage>
</organism>
<evidence type="ECO:0000313" key="2">
    <source>
        <dbReference type="Proteomes" id="UP000323708"/>
    </source>
</evidence>
<dbReference type="RefSeq" id="WP_149609466.1">
    <property type="nucleotide sequence ID" value="NZ_VTUX01000001.1"/>
</dbReference>
<proteinExistence type="predicted"/>